<keyword evidence="2" id="KW-0966">Cell projection</keyword>
<feature type="region of interest" description="Disordered" evidence="1">
    <location>
        <begin position="116"/>
        <end position="137"/>
    </location>
</feature>
<accession>A0ABW3L592</accession>
<evidence type="ECO:0000256" key="1">
    <source>
        <dbReference type="SAM" id="MobiDB-lite"/>
    </source>
</evidence>
<feature type="compositionally biased region" description="Polar residues" evidence="1">
    <location>
        <begin position="126"/>
        <end position="137"/>
    </location>
</feature>
<reference evidence="3" key="1">
    <citation type="journal article" date="2019" name="Int. J. Syst. Evol. Microbiol.">
        <title>The Global Catalogue of Microorganisms (GCM) 10K type strain sequencing project: providing services to taxonomists for standard genome sequencing and annotation.</title>
        <authorList>
            <consortium name="The Broad Institute Genomics Platform"/>
            <consortium name="The Broad Institute Genome Sequencing Center for Infectious Disease"/>
            <person name="Wu L."/>
            <person name="Ma J."/>
        </authorList>
    </citation>
    <scope>NUCLEOTIDE SEQUENCE [LARGE SCALE GENOMIC DNA]</scope>
    <source>
        <strain evidence="3">CCUG 56607</strain>
    </source>
</reference>
<evidence type="ECO:0000313" key="3">
    <source>
        <dbReference type="Proteomes" id="UP001596990"/>
    </source>
</evidence>
<feature type="compositionally biased region" description="Basic and acidic residues" evidence="1">
    <location>
        <begin position="116"/>
        <end position="125"/>
    </location>
</feature>
<sequence length="137" mass="15651">MGELANCPQCGALFVSGPQAVCRDCFKKEEEAFEIVYTFIRKRENRSATIPEVVEATGVKEDLIIKFIKSKRIRSTHFLNMNYGCEKCGGPITEGNLCDKCTSHFRKELDRVNELASKQKEREEQQTNTYYSVNKGK</sequence>
<keyword evidence="2" id="KW-0282">Flagellum</keyword>
<dbReference type="InterPro" id="IPR022258">
    <property type="entry name" value="Flagellar_operon_YvyF"/>
</dbReference>
<dbReference type="RefSeq" id="WP_386061636.1">
    <property type="nucleotide sequence ID" value="NZ_JBHTKL010000005.1"/>
</dbReference>
<protein>
    <submittedName>
        <fullName evidence="2">TIGR03826 family flagellar region protein</fullName>
    </submittedName>
</protein>
<keyword evidence="2" id="KW-0969">Cilium</keyword>
<dbReference type="NCBIfam" id="TIGR03826">
    <property type="entry name" value="YvyF"/>
    <property type="match status" value="1"/>
</dbReference>
<dbReference type="Proteomes" id="UP001596990">
    <property type="component" value="Unassembled WGS sequence"/>
</dbReference>
<evidence type="ECO:0000313" key="2">
    <source>
        <dbReference type="EMBL" id="MFD1020298.1"/>
    </source>
</evidence>
<keyword evidence="3" id="KW-1185">Reference proteome</keyword>
<proteinExistence type="predicted"/>
<dbReference type="EMBL" id="JBHTKL010000005">
    <property type="protein sequence ID" value="MFD1020298.1"/>
    <property type="molecule type" value="Genomic_DNA"/>
</dbReference>
<organism evidence="2 3">
    <name type="scientific">Thalassobacillus hwangdonensis</name>
    <dbReference type="NCBI Taxonomy" id="546108"/>
    <lineage>
        <taxon>Bacteria</taxon>
        <taxon>Bacillati</taxon>
        <taxon>Bacillota</taxon>
        <taxon>Bacilli</taxon>
        <taxon>Bacillales</taxon>
        <taxon>Bacillaceae</taxon>
        <taxon>Thalassobacillus</taxon>
    </lineage>
</organism>
<name>A0ABW3L592_9BACI</name>
<gene>
    <name evidence="2" type="ORF">ACFQ2J_14010</name>
</gene>
<comment type="caution">
    <text evidence="2">The sequence shown here is derived from an EMBL/GenBank/DDBJ whole genome shotgun (WGS) entry which is preliminary data.</text>
</comment>